<feature type="transmembrane region" description="Helical" evidence="1">
    <location>
        <begin position="220"/>
        <end position="241"/>
    </location>
</feature>
<proteinExistence type="predicted"/>
<protein>
    <recommendedName>
        <fullName evidence="4">Transmembrane protein</fullName>
    </recommendedName>
</protein>
<keyword evidence="3" id="KW-1185">Reference proteome</keyword>
<name>A0A225WS27_9STRA</name>
<comment type="caution">
    <text evidence="2">The sequence shown here is derived from an EMBL/GenBank/DDBJ whole genome shotgun (WGS) entry which is preliminary data.</text>
</comment>
<reference evidence="3" key="1">
    <citation type="submission" date="2017-03" db="EMBL/GenBank/DDBJ databases">
        <title>Phytopthora megakarya and P. palmivora, two closely related causual agents of cacao black pod achieved similar genome size and gene model numbers by different mechanisms.</title>
        <authorList>
            <person name="Ali S."/>
            <person name="Shao J."/>
            <person name="Larry D.J."/>
            <person name="Kronmiller B."/>
            <person name="Shen D."/>
            <person name="Strem M.D."/>
            <person name="Melnick R.L."/>
            <person name="Guiltinan M.J."/>
            <person name="Tyler B.M."/>
            <person name="Meinhardt L.W."/>
            <person name="Bailey B.A."/>
        </authorList>
    </citation>
    <scope>NUCLEOTIDE SEQUENCE [LARGE SCALE GENOMIC DNA]</scope>
    <source>
        <strain evidence="3">zdho120</strain>
    </source>
</reference>
<accession>A0A225WS27</accession>
<keyword evidence="1" id="KW-0472">Membrane</keyword>
<feature type="transmembrane region" description="Helical" evidence="1">
    <location>
        <begin position="65"/>
        <end position="82"/>
    </location>
</feature>
<evidence type="ECO:0008006" key="4">
    <source>
        <dbReference type="Google" id="ProtNLM"/>
    </source>
</evidence>
<dbReference type="EMBL" id="NBNE01000404">
    <property type="protein sequence ID" value="OWZ19760.1"/>
    <property type="molecule type" value="Genomic_DNA"/>
</dbReference>
<evidence type="ECO:0000256" key="1">
    <source>
        <dbReference type="SAM" id="Phobius"/>
    </source>
</evidence>
<keyword evidence="1" id="KW-0812">Transmembrane</keyword>
<dbReference type="AlphaFoldDB" id="A0A225WS27"/>
<feature type="transmembrane region" description="Helical" evidence="1">
    <location>
        <begin position="195"/>
        <end position="214"/>
    </location>
</feature>
<evidence type="ECO:0000313" key="3">
    <source>
        <dbReference type="Proteomes" id="UP000198211"/>
    </source>
</evidence>
<sequence length="289" mass="32710">MTPQPEQAPFARSYFVLIISNVFTTQNGVAHNANLRVWLDFNFMDDLHHSDLLVAGGHSLSTKDVLVNVIGTMATLMIRTMYRRLRLMKRQKKMKGTATQSLGYRCFIALSPTGPGISARNSVVPHPLGPLLFFNSKSRKKINGSRERINSRHMSSLILPPLQIKLVSDSRRYDPRDTLWIQLGYIDPLRMWQMLVLQLCGATGFILTIPSIFIPPSREIEIIGTLCLTTTTIFFTVNLSCSQRILFKRVISSFDYVFLILQLIAAHLCLADILCWRWTSTCGVTASFL</sequence>
<feature type="transmembrane region" description="Helical" evidence="1">
    <location>
        <begin position="253"/>
        <end position="279"/>
    </location>
</feature>
<organism evidence="2 3">
    <name type="scientific">Phytophthora megakarya</name>
    <dbReference type="NCBI Taxonomy" id="4795"/>
    <lineage>
        <taxon>Eukaryota</taxon>
        <taxon>Sar</taxon>
        <taxon>Stramenopiles</taxon>
        <taxon>Oomycota</taxon>
        <taxon>Peronosporomycetes</taxon>
        <taxon>Peronosporales</taxon>
        <taxon>Peronosporaceae</taxon>
        <taxon>Phytophthora</taxon>
    </lineage>
</organism>
<keyword evidence="1" id="KW-1133">Transmembrane helix</keyword>
<dbReference type="Proteomes" id="UP000198211">
    <property type="component" value="Unassembled WGS sequence"/>
</dbReference>
<dbReference type="OrthoDB" id="168255at2759"/>
<gene>
    <name evidence="2" type="ORF">PHMEG_0005944</name>
</gene>
<evidence type="ECO:0000313" key="2">
    <source>
        <dbReference type="EMBL" id="OWZ19760.1"/>
    </source>
</evidence>